<evidence type="ECO:0000259" key="3">
    <source>
        <dbReference type="Pfam" id="PF03717"/>
    </source>
</evidence>
<dbReference type="SUPFAM" id="SSF56519">
    <property type="entry name" value="Penicillin binding protein dimerisation domain"/>
    <property type="match status" value="1"/>
</dbReference>
<gene>
    <name evidence="4" type="ORF">GKC44_10760</name>
</gene>
<dbReference type="Pfam" id="PF03717">
    <property type="entry name" value="PBP_dimer"/>
    <property type="match status" value="1"/>
</dbReference>
<dbReference type="AlphaFoldDB" id="A0A844EF95"/>
<keyword evidence="2" id="KW-0472">Membrane</keyword>
<comment type="caution">
    <text evidence="4">The sequence shown here is derived from an EMBL/GenBank/DDBJ whole genome shotgun (WGS) entry which is preliminary data.</text>
</comment>
<dbReference type="Gene3D" id="2.20.70.70">
    <property type="match status" value="1"/>
</dbReference>
<dbReference type="Gene3D" id="3.30.70.2110">
    <property type="match status" value="1"/>
</dbReference>
<keyword evidence="2" id="KW-0812">Transmembrane</keyword>
<reference evidence="4 5" key="1">
    <citation type="submission" date="2019-11" db="EMBL/GenBank/DDBJ databases">
        <title>Draft Genome Sequence of Plant Growth-Promoting Rhizosphere-Associated Bacteria.</title>
        <authorList>
            <person name="Vasilyev I.Y."/>
            <person name="Radchenko V."/>
            <person name="Ilnitskaya E.V."/>
        </authorList>
    </citation>
    <scope>NUCLEOTIDE SEQUENCE [LARGE SCALE GENOMIC DNA]</scope>
    <source>
        <strain evidence="4 5">VRA_07sq_f</strain>
    </source>
</reference>
<dbReference type="Proteomes" id="UP000491237">
    <property type="component" value="Unassembled WGS sequence"/>
</dbReference>
<dbReference type="PANTHER" id="PTHR30627">
    <property type="entry name" value="PEPTIDOGLYCAN D,D-TRANSPEPTIDASE"/>
    <property type="match status" value="1"/>
</dbReference>
<protein>
    <submittedName>
        <fullName evidence="4">Penicillin-binding protein</fullName>
    </submittedName>
</protein>
<organism evidence="4 5">
    <name type="scientific">Lentilactobacillus parabuchneri</name>
    <dbReference type="NCBI Taxonomy" id="152331"/>
    <lineage>
        <taxon>Bacteria</taxon>
        <taxon>Bacillati</taxon>
        <taxon>Bacillota</taxon>
        <taxon>Bacilli</taxon>
        <taxon>Lactobacillales</taxon>
        <taxon>Lactobacillaceae</taxon>
        <taxon>Lentilactobacillus</taxon>
    </lineage>
</organism>
<dbReference type="InterPro" id="IPR036138">
    <property type="entry name" value="PBP_dimer_sf"/>
</dbReference>
<evidence type="ECO:0000313" key="4">
    <source>
        <dbReference type="EMBL" id="MSE21702.1"/>
    </source>
</evidence>
<proteinExistence type="predicted"/>
<name>A0A844EF95_9LACO</name>
<dbReference type="EMBL" id="WKKY01000558">
    <property type="protein sequence ID" value="MSE21702.1"/>
    <property type="molecule type" value="Genomic_DNA"/>
</dbReference>
<sequence length="137" mass="15226">MKDSSDRSAEKLNARKSRKIVGISLFLAFFLLFAFLGTRLLVIAVGKNVKNVNLNDRAEKLYTQTQTLKARRGSIYDANGNPIAEDTSTYSLYAVLDKSQRSLTGKPLYVVNKNKTASVLAKYLPITKKKALKILSP</sequence>
<feature type="transmembrane region" description="Helical" evidence="2">
    <location>
        <begin position="20"/>
        <end position="45"/>
    </location>
</feature>
<dbReference type="GO" id="GO:0071555">
    <property type="term" value="P:cell wall organization"/>
    <property type="evidence" value="ECO:0007669"/>
    <property type="project" value="TreeGrafter"/>
</dbReference>
<dbReference type="GO" id="GO:0005886">
    <property type="term" value="C:plasma membrane"/>
    <property type="evidence" value="ECO:0007669"/>
    <property type="project" value="UniProtKB-SubCell"/>
</dbReference>
<dbReference type="GO" id="GO:0008658">
    <property type="term" value="F:penicillin binding"/>
    <property type="evidence" value="ECO:0007669"/>
    <property type="project" value="InterPro"/>
</dbReference>
<accession>A0A844EF95</accession>
<dbReference type="InterPro" id="IPR005311">
    <property type="entry name" value="PBP_dimer"/>
</dbReference>
<evidence type="ECO:0000313" key="5">
    <source>
        <dbReference type="Proteomes" id="UP000491237"/>
    </source>
</evidence>
<evidence type="ECO:0000256" key="1">
    <source>
        <dbReference type="ARBA" id="ARBA00004162"/>
    </source>
</evidence>
<comment type="subcellular location">
    <subcellularLocation>
        <location evidence="1">Cell membrane</location>
        <topology evidence="1">Single-pass membrane protein</topology>
    </subcellularLocation>
</comment>
<evidence type="ECO:0000256" key="2">
    <source>
        <dbReference type="SAM" id="Phobius"/>
    </source>
</evidence>
<keyword evidence="2" id="KW-1133">Transmembrane helix</keyword>
<dbReference type="PANTHER" id="PTHR30627:SF26">
    <property type="entry name" value="PENICILLIN-BINDING PROTEIN 2B"/>
    <property type="match status" value="1"/>
</dbReference>
<feature type="domain" description="Penicillin-binding protein dimerisation" evidence="3">
    <location>
        <begin position="68"/>
        <end position="131"/>
    </location>
</feature>
<feature type="non-terminal residue" evidence="4">
    <location>
        <position position="137"/>
    </location>
</feature>
<dbReference type="InterPro" id="IPR050515">
    <property type="entry name" value="Beta-lactam/transpept"/>
</dbReference>